<dbReference type="AlphaFoldDB" id="A0A2H0N2N1"/>
<dbReference type="InterPro" id="IPR020598">
    <property type="entry name" value="rRNA_Ade_methylase_Trfase_N"/>
</dbReference>
<dbReference type="Gene3D" id="1.10.8.100">
    <property type="entry name" value="Ribosomal RNA adenine dimethylase-like, domain 2"/>
    <property type="match status" value="1"/>
</dbReference>
<evidence type="ECO:0000256" key="6">
    <source>
        <dbReference type="ARBA" id="ARBA00022884"/>
    </source>
</evidence>
<dbReference type="GO" id="GO:0052908">
    <property type="term" value="F:16S rRNA (adenine(1518)-N(6)/adenine(1519)-N(6))-dimethyltransferase activity"/>
    <property type="evidence" value="ECO:0007669"/>
    <property type="project" value="UniProtKB-EC"/>
</dbReference>
<dbReference type="EMBL" id="PCWM01000041">
    <property type="protein sequence ID" value="PIR03148.1"/>
    <property type="molecule type" value="Genomic_DNA"/>
</dbReference>
<sequence length="289" mass="32842">MGIILTPTQLKQLCNQYNLTPSKKYGQNYLISDAPIRKMIEAGELTEEDTVVEIGPGFGVLTFAVAPLVKRVIAFEIEQKLREYWEEKQRAYPNVEVVWGNVLKEMQNAECTMQHSSYKVLANLPYQITSHAIRTLLELEHKPERIVIMVQKEVADRICAPKGQMSLLAISVQYYGTPKIVVNVPKGNFWPAPKVDSAVMSITDIQDRPHAEHFFRVVRAGFANKRKQVWRNLAVGLGLPGELIKHALQCAVDNEKVRAEALSVEDWERLIQEFDVFRDDKDCAPLRVG</sequence>
<dbReference type="InterPro" id="IPR011530">
    <property type="entry name" value="rRNA_adenine_dimethylase"/>
</dbReference>
<dbReference type="PROSITE" id="PS51689">
    <property type="entry name" value="SAM_RNA_A_N6_MT"/>
    <property type="match status" value="1"/>
</dbReference>
<feature type="binding site" evidence="7 8">
    <location>
        <position position="123"/>
    </location>
    <ligand>
        <name>S-adenosyl-L-methionine</name>
        <dbReference type="ChEBI" id="CHEBI:59789"/>
    </ligand>
</feature>
<feature type="binding site" evidence="7 8">
    <location>
        <position position="76"/>
    </location>
    <ligand>
        <name>S-adenosyl-L-methionine</name>
        <dbReference type="ChEBI" id="CHEBI:59789"/>
    </ligand>
</feature>
<evidence type="ECO:0000256" key="4">
    <source>
        <dbReference type="ARBA" id="ARBA00022679"/>
    </source>
</evidence>
<evidence type="ECO:0000256" key="5">
    <source>
        <dbReference type="ARBA" id="ARBA00022691"/>
    </source>
</evidence>
<evidence type="ECO:0000256" key="2">
    <source>
        <dbReference type="ARBA" id="ARBA00022552"/>
    </source>
</evidence>
<dbReference type="PANTHER" id="PTHR11727:SF7">
    <property type="entry name" value="DIMETHYLADENOSINE TRANSFERASE-RELATED"/>
    <property type="match status" value="1"/>
</dbReference>
<keyword evidence="5 7" id="KW-0949">S-adenosyl-L-methionine</keyword>
<dbReference type="SUPFAM" id="SSF53335">
    <property type="entry name" value="S-adenosyl-L-methionine-dependent methyltransferases"/>
    <property type="match status" value="1"/>
</dbReference>
<dbReference type="Pfam" id="PF00398">
    <property type="entry name" value="RrnaAD"/>
    <property type="match status" value="1"/>
</dbReference>
<evidence type="ECO:0000256" key="8">
    <source>
        <dbReference type="PROSITE-ProRule" id="PRU01026"/>
    </source>
</evidence>
<accession>A0A2H0N2N1</accession>
<keyword evidence="2 7" id="KW-0698">rRNA processing</keyword>
<protein>
    <recommendedName>
        <fullName evidence="7">Ribosomal RNA small subunit methyltransferase A</fullName>
        <ecNumber evidence="7">2.1.1.182</ecNumber>
    </recommendedName>
    <alternativeName>
        <fullName evidence="7">16S rRNA (adenine(1518)-N(6)/adenine(1519)-N(6))-dimethyltransferase</fullName>
    </alternativeName>
    <alternativeName>
        <fullName evidence="7">16S rRNA dimethyladenosine transferase</fullName>
    </alternativeName>
    <alternativeName>
        <fullName evidence="7">16S rRNA dimethylase</fullName>
    </alternativeName>
    <alternativeName>
        <fullName evidence="7">S-adenosylmethionine-6-N', N'-adenosyl(rRNA) dimethyltransferase</fullName>
    </alternativeName>
</protein>
<dbReference type="SMART" id="SM00650">
    <property type="entry name" value="rADc"/>
    <property type="match status" value="1"/>
</dbReference>
<reference evidence="10 11" key="1">
    <citation type="submission" date="2017-09" db="EMBL/GenBank/DDBJ databases">
        <title>Depth-based differentiation of microbial function through sediment-hosted aquifers and enrichment of novel symbionts in the deep terrestrial subsurface.</title>
        <authorList>
            <person name="Probst A.J."/>
            <person name="Ladd B."/>
            <person name="Jarett J.K."/>
            <person name="Geller-Mcgrath D.E."/>
            <person name="Sieber C.M."/>
            <person name="Emerson J.B."/>
            <person name="Anantharaman K."/>
            <person name="Thomas B.C."/>
            <person name="Malmstrom R."/>
            <person name="Stieglmeier M."/>
            <person name="Klingl A."/>
            <person name="Woyke T."/>
            <person name="Ryan C.M."/>
            <person name="Banfield J.F."/>
        </authorList>
    </citation>
    <scope>NUCLEOTIDE SEQUENCE [LARGE SCALE GENOMIC DNA]</scope>
    <source>
        <strain evidence="10">CG11_big_fil_rev_8_21_14_0_20_43_7</strain>
    </source>
</reference>
<proteinExistence type="inferred from homology"/>
<organism evidence="10 11">
    <name type="scientific">Candidatus Magasanikbacteria bacterium CG11_big_fil_rev_8_21_14_0_20_43_7</name>
    <dbReference type="NCBI Taxonomy" id="1974654"/>
    <lineage>
        <taxon>Bacteria</taxon>
        <taxon>Candidatus Magasanikiibacteriota</taxon>
    </lineage>
</organism>
<comment type="catalytic activity">
    <reaction evidence="7">
        <text>adenosine(1518)/adenosine(1519) in 16S rRNA + 4 S-adenosyl-L-methionine = N(6)-dimethyladenosine(1518)/N(6)-dimethyladenosine(1519) in 16S rRNA + 4 S-adenosyl-L-homocysteine + 4 H(+)</text>
        <dbReference type="Rhea" id="RHEA:19609"/>
        <dbReference type="Rhea" id="RHEA-COMP:10232"/>
        <dbReference type="Rhea" id="RHEA-COMP:10233"/>
        <dbReference type="ChEBI" id="CHEBI:15378"/>
        <dbReference type="ChEBI" id="CHEBI:57856"/>
        <dbReference type="ChEBI" id="CHEBI:59789"/>
        <dbReference type="ChEBI" id="CHEBI:74411"/>
        <dbReference type="ChEBI" id="CHEBI:74493"/>
        <dbReference type="EC" id="2.1.1.182"/>
    </reaction>
</comment>
<dbReference type="Gene3D" id="3.40.50.150">
    <property type="entry name" value="Vaccinia Virus protein VP39"/>
    <property type="match status" value="1"/>
</dbReference>
<feature type="binding site" evidence="7 8">
    <location>
        <position position="55"/>
    </location>
    <ligand>
        <name>S-adenosyl-L-methionine</name>
        <dbReference type="ChEBI" id="CHEBI:59789"/>
    </ligand>
</feature>
<evidence type="ECO:0000256" key="7">
    <source>
        <dbReference type="HAMAP-Rule" id="MF_00607"/>
    </source>
</evidence>
<evidence type="ECO:0000256" key="3">
    <source>
        <dbReference type="ARBA" id="ARBA00022603"/>
    </source>
</evidence>
<dbReference type="InterPro" id="IPR023165">
    <property type="entry name" value="rRNA_Ade_diMease-like_C"/>
</dbReference>
<keyword evidence="4 7" id="KW-0808">Transferase</keyword>
<keyword evidence="1 7" id="KW-0963">Cytoplasm</keyword>
<dbReference type="HAMAP" id="MF_00607">
    <property type="entry name" value="16SrRNA_methyltr_A"/>
    <property type="match status" value="1"/>
</dbReference>
<evidence type="ECO:0000256" key="1">
    <source>
        <dbReference type="ARBA" id="ARBA00022490"/>
    </source>
</evidence>
<dbReference type="InterPro" id="IPR001737">
    <property type="entry name" value="KsgA/Erm"/>
</dbReference>
<comment type="caution">
    <text evidence="7 8">Lacks conserved residue(s) required for the propagation of feature annotation.</text>
</comment>
<dbReference type="GO" id="GO:0003723">
    <property type="term" value="F:RNA binding"/>
    <property type="evidence" value="ECO:0007669"/>
    <property type="project" value="UniProtKB-UniRule"/>
</dbReference>
<evidence type="ECO:0000313" key="11">
    <source>
        <dbReference type="Proteomes" id="UP000229782"/>
    </source>
</evidence>
<feature type="binding site" evidence="7 8">
    <location>
        <position position="28"/>
    </location>
    <ligand>
        <name>S-adenosyl-L-methionine</name>
        <dbReference type="ChEBI" id="CHEBI:59789"/>
    </ligand>
</feature>
<evidence type="ECO:0000313" key="10">
    <source>
        <dbReference type="EMBL" id="PIR03148.1"/>
    </source>
</evidence>
<dbReference type="EC" id="2.1.1.182" evidence="7"/>
<dbReference type="PANTHER" id="PTHR11727">
    <property type="entry name" value="DIMETHYLADENOSINE TRANSFERASE"/>
    <property type="match status" value="1"/>
</dbReference>
<name>A0A2H0N2N1_9BACT</name>
<comment type="similarity">
    <text evidence="7">Belongs to the class I-like SAM-binding methyltransferase superfamily. rRNA adenine N(6)-methyltransferase family. RsmA subfamily.</text>
</comment>
<keyword evidence="3 7" id="KW-0489">Methyltransferase</keyword>
<evidence type="ECO:0000259" key="9">
    <source>
        <dbReference type="SMART" id="SM00650"/>
    </source>
</evidence>
<dbReference type="NCBIfam" id="TIGR00755">
    <property type="entry name" value="ksgA"/>
    <property type="match status" value="1"/>
</dbReference>
<dbReference type="GO" id="GO:0005829">
    <property type="term" value="C:cytosol"/>
    <property type="evidence" value="ECO:0007669"/>
    <property type="project" value="TreeGrafter"/>
</dbReference>
<gene>
    <name evidence="7 10" type="primary">rsmA</name>
    <name evidence="7" type="synonym">ksgA</name>
    <name evidence="10" type="ORF">COV60_01850</name>
</gene>
<comment type="function">
    <text evidence="7">Specifically dimethylates two adjacent adenosines (A1518 and A1519) in the loop of a conserved hairpin near the 3'-end of 16S rRNA in the 30S particle. May play a critical role in biogenesis of 30S subunits.</text>
</comment>
<feature type="domain" description="Ribosomal RNA adenine methylase transferase N-terminal" evidence="9">
    <location>
        <begin position="35"/>
        <end position="206"/>
    </location>
</feature>
<comment type="subcellular location">
    <subcellularLocation>
        <location evidence="7">Cytoplasm</location>
    </subcellularLocation>
</comment>
<comment type="caution">
    <text evidence="10">The sequence shown here is derived from an EMBL/GenBank/DDBJ whole genome shotgun (WGS) entry which is preliminary data.</text>
</comment>
<keyword evidence="6 7" id="KW-0694">RNA-binding</keyword>
<feature type="binding site" evidence="7 8">
    <location>
        <position position="30"/>
    </location>
    <ligand>
        <name>S-adenosyl-L-methionine</name>
        <dbReference type="ChEBI" id="CHEBI:59789"/>
    </ligand>
</feature>
<dbReference type="InterPro" id="IPR029063">
    <property type="entry name" value="SAM-dependent_MTases_sf"/>
</dbReference>
<dbReference type="Proteomes" id="UP000229782">
    <property type="component" value="Unassembled WGS sequence"/>
</dbReference>